<dbReference type="STRING" id="1348774.AB433_03420"/>
<dbReference type="InterPro" id="IPR023393">
    <property type="entry name" value="START-like_dom_sf"/>
</dbReference>
<proteinExistence type="inferred from homology"/>
<dbReference type="Pfam" id="PF08327">
    <property type="entry name" value="AHSA1"/>
    <property type="match status" value="1"/>
</dbReference>
<accession>A0A0G3XCF6</accession>
<organism evidence="3 4">
    <name type="scientific">Croceicoccus naphthovorans</name>
    <dbReference type="NCBI Taxonomy" id="1348774"/>
    <lineage>
        <taxon>Bacteria</taxon>
        <taxon>Pseudomonadati</taxon>
        <taxon>Pseudomonadota</taxon>
        <taxon>Alphaproteobacteria</taxon>
        <taxon>Sphingomonadales</taxon>
        <taxon>Erythrobacteraceae</taxon>
        <taxon>Croceicoccus</taxon>
    </lineage>
</organism>
<evidence type="ECO:0000259" key="2">
    <source>
        <dbReference type="Pfam" id="PF08327"/>
    </source>
</evidence>
<evidence type="ECO:0000256" key="1">
    <source>
        <dbReference type="ARBA" id="ARBA00006817"/>
    </source>
</evidence>
<name>A0A0G3XCF6_9SPHN</name>
<comment type="similarity">
    <text evidence="1">Belongs to the AHA1 family.</text>
</comment>
<gene>
    <name evidence="3" type="ORF">AB433_03420</name>
</gene>
<dbReference type="Gene3D" id="3.30.530.20">
    <property type="match status" value="1"/>
</dbReference>
<dbReference type="OrthoDB" id="9805228at2"/>
<dbReference type="PATRIC" id="fig|1348774.3.peg.714"/>
<dbReference type="RefSeq" id="WP_047819926.1">
    <property type="nucleotide sequence ID" value="NZ_CP011770.1"/>
</dbReference>
<evidence type="ECO:0000313" key="3">
    <source>
        <dbReference type="EMBL" id="AKM09235.1"/>
    </source>
</evidence>
<dbReference type="SUPFAM" id="SSF55961">
    <property type="entry name" value="Bet v1-like"/>
    <property type="match status" value="1"/>
</dbReference>
<feature type="domain" description="Activator of Hsp90 ATPase homologue 1/2-like C-terminal" evidence="2">
    <location>
        <begin position="11"/>
        <end position="146"/>
    </location>
</feature>
<dbReference type="Proteomes" id="UP000035287">
    <property type="component" value="Chromosome"/>
</dbReference>
<dbReference type="InterPro" id="IPR013538">
    <property type="entry name" value="ASHA1/2-like_C"/>
</dbReference>
<dbReference type="EMBL" id="CP011770">
    <property type="protein sequence ID" value="AKM09235.1"/>
    <property type="molecule type" value="Genomic_DNA"/>
</dbReference>
<evidence type="ECO:0000313" key="4">
    <source>
        <dbReference type="Proteomes" id="UP000035287"/>
    </source>
</evidence>
<dbReference type="KEGG" id="cna:AB433_03420"/>
<sequence>MYELTITRLIDAPVEKCWDVLANRQEEWWCPAPWRIEMVAQERHAGGRSAMVMKGPEGEEMPQEGVFLSWEDGTRFVTTDAVSLADGIYTPSDPFMIGIWEVVPEGDGTRYSASARHWTEEAMLQHKEIGFEQGWGAVADQFVALCEG</sequence>
<reference evidence="3 4" key="1">
    <citation type="submission" date="2015-06" db="EMBL/GenBank/DDBJ databases">
        <authorList>
            <person name="Zeng Y."/>
            <person name="Huang Y."/>
        </authorList>
    </citation>
    <scope>NUCLEOTIDE SEQUENCE [LARGE SCALE GENOMIC DNA]</scope>
    <source>
        <strain evidence="3 4">PQ-2</strain>
    </source>
</reference>
<dbReference type="AlphaFoldDB" id="A0A0G3XCF6"/>
<keyword evidence="4" id="KW-1185">Reference proteome</keyword>
<protein>
    <submittedName>
        <fullName evidence="3">ATPase</fullName>
    </submittedName>
</protein>